<evidence type="ECO:0000256" key="1">
    <source>
        <dbReference type="SAM" id="Phobius"/>
    </source>
</evidence>
<dbReference type="Proteomes" id="UP000788419">
    <property type="component" value="Unassembled WGS sequence"/>
</dbReference>
<sequence length="231" mass="26179">MYGMPWLIRLAQAPGPSPKFWKGERRGRVEYPPLSFIGGQVSEKGYYFVGFFVSMFIYMAIAAISKHAGIPGVETLAQLLITLALVRIFPESDPGLGWGHRALRVLSLTSLGLCAVWTFGFWIWTTHSSSFDWQWMVILPVLGILVVTPWFEEKLVRHLLLHSIDGLLGRLVSTLVVSVLFAYAHKGVMIWAFIVSITLCWLRYTFKAKTAHCVIVHGTINAYVMLLYMIW</sequence>
<dbReference type="Pfam" id="PF02517">
    <property type="entry name" value="Rce1-like"/>
    <property type="match status" value="1"/>
</dbReference>
<evidence type="ECO:0000313" key="3">
    <source>
        <dbReference type="EMBL" id="KAF1695053.1"/>
    </source>
</evidence>
<gene>
    <name evidence="3" type="ORF">CSC65_07505</name>
</gene>
<keyword evidence="1" id="KW-0472">Membrane</keyword>
<accession>A0ABQ6Z7M6</accession>
<feature type="transmembrane region" description="Helical" evidence="1">
    <location>
        <begin position="45"/>
        <end position="64"/>
    </location>
</feature>
<name>A0ABQ6Z7M6_9GAMM</name>
<feature type="transmembrane region" description="Helical" evidence="1">
    <location>
        <begin position="135"/>
        <end position="152"/>
    </location>
</feature>
<comment type="caution">
    <text evidence="3">The sequence shown here is derived from an EMBL/GenBank/DDBJ whole genome shotgun (WGS) entry which is preliminary data.</text>
</comment>
<keyword evidence="1" id="KW-0812">Transmembrane</keyword>
<dbReference type="InterPro" id="IPR003675">
    <property type="entry name" value="Rce1/LyrA-like_dom"/>
</dbReference>
<protein>
    <recommendedName>
        <fullName evidence="2">CAAX prenyl protease 2/Lysostaphin resistance protein A-like domain-containing protein</fullName>
    </recommendedName>
</protein>
<feature type="transmembrane region" description="Helical" evidence="1">
    <location>
        <begin position="213"/>
        <end position="230"/>
    </location>
</feature>
<evidence type="ECO:0000259" key="2">
    <source>
        <dbReference type="Pfam" id="PF02517"/>
    </source>
</evidence>
<feature type="domain" description="CAAX prenyl protease 2/Lysostaphin resistance protein A-like" evidence="2">
    <location>
        <begin position="135"/>
        <end position="222"/>
    </location>
</feature>
<organism evidence="3 4">
    <name type="scientific">Pseudoxanthomonas daejeonensis</name>
    <dbReference type="NCBI Taxonomy" id="266062"/>
    <lineage>
        <taxon>Bacteria</taxon>
        <taxon>Pseudomonadati</taxon>
        <taxon>Pseudomonadota</taxon>
        <taxon>Gammaproteobacteria</taxon>
        <taxon>Lysobacterales</taxon>
        <taxon>Lysobacteraceae</taxon>
        <taxon>Pseudoxanthomonas</taxon>
    </lineage>
</organism>
<keyword evidence="4" id="KW-1185">Reference proteome</keyword>
<reference evidence="3 4" key="1">
    <citation type="submission" date="2017-10" db="EMBL/GenBank/DDBJ databases">
        <title>Whole genome sequencing of members of genus Pseudoxanthomonas.</title>
        <authorList>
            <person name="Kumar S."/>
            <person name="Bansal K."/>
            <person name="Kaur A."/>
            <person name="Patil P."/>
            <person name="Sharma S."/>
            <person name="Patil P.B."/>
        </authorList>
    </citation>
    <scope>NUCLEOTIDE SEQUENCE [LARGE SCALE GENOMIC DNA]</scope>
    <source>
        <strain evidence="3 4">DSM 17801</strain>
    </source>
</reference>
<keyword evidence="1" id="KW-1133">Transmembrane helix</keyword>
<dbReference type="EMBL" id="PDWN01000006">
    <property type="protein sequence ID" value="KAF1695053.1"/>
    <property type="molecule type" value="Genomic_DNA"/>
</dbReference>
<feature type="transmembrane region" description="Helical" evidence="1">
    <location>
        <begin position="188"/>
        <end position="206"/>
    </location>
</feature>
<feature type="transmembrane region" description="Helical" evidence="1">
    <location>
        <begin position="70"/>
        <end position="90"/>
    </location>
</feature>
<feature type="transmembrane region" description="Helical" evidence="1">
    <location>
        <begin position="159"/>
        <end position="182"/>
    </location>
</feature>
<proteinExistence type="predicted"/>
<evidence type="ECO:0000313" key="4">
    <source>
        <dbReference type="Proteomes" id="UP000788419"/>
    </source>
</evidence>
<feature type="transmembrane region" description="Helical" evidence="1">
    <location>
        <begin position="102"/>
        <end position="123"/>
    </location>
</feature>